<gene>
    <name evidence="2" type="ORF">F1649_07690</name>
</gene>
<dbReference type="Pfam" id="PF08291">
    <property type="entry name" value="Peptidase_M15_3"/>
    <property type="match status" value="1"/>
</dbReference>
<sequence>MENISKHISWGEATSSPTAKARGIVNVPDAATISRMKHVALNIFEKVREHFALPIKVTSFFRSAALNIAIGGSKTSQHCLGEAIDMDGDVYGSPSNAQIFEFVRDNLVFDQLIVEGIVNGQIAWVHCSLKATGNRKQITFMYHSKAGKVVPSGTPGAKKVYEPYTESRYKALVYPKRQVA</sequence>
<protein>
    <recommendedName>
        <fullName evidence="1">Peptidase M15A C-terminal domain-containing protein</fullName>
    </recommendedName>
</protein>
<feature type="domain" description="Peptidase M15A C-terminal" evidence="1">
    <location>
        <begin position="17"/>
        <end position="116"/>
    </location>
</feature>
<dbReference type="OrthoDB" id="5242612at2"/>
<evidence type="ECO:0000313" key="2">
    <source>
        <dbReference type="EMBL" id="KAA8483761.1"/>
    </source>
</evidence>
<proteinExistence type="predicted"/>
<comment type="caution">
    <text evidence="2">The sequence shown here is derived from an EMBL/GenBank/DDBJ whole genome shotgun (WGS) entry which is preliminary data.</text>
</comment>
<dbReference type="InterPro" id="IPR009045">
    <property type="entry name" value="Zn_M74/Hedgehog-like"/>
</dbReference>
<dbReference type="SUPFAM" id="SSF55166">
    <property type="entry name" value="Hedgehog/DD-peptidase"/>
    <property type="match status" value="1"/>
</dbReference>
<dbReference type="Gene3D" id="3.30.1380.10">
    <property type="match status" value="1"/>
</dbReference>
<dbReference type="RefSeq" id="WP_141814521.1">
    <property type="nucleotide sequence ID" value="NZ_VFPL01000001.1"/>
</dbReference>
<organism evidence="2 3">
    <name type="scientific">Arcticibacter tournemirensis</name>
    <dbReference type="NCBI Taxonomy" id="699437"/>
    <lineage>
        <taxon>Bacteria</taxon>
        <taxon>Pseudomonadati</taxon>
        <taxon>Bacteroidota</taxon>
        <taxon>Sphingobacteriia</taxon>
        <taxon>Sphingobacteriales</taxon>
        <taxon>Sphingobacteriaceae</taxon>
        <taxon>Arcticibacter</taxon>
    </lineage>
</organism>
<dbReference type="InterPro" id="IPR013230">
    <property type="entry name" value="Peptidase_M15A_C"/>
</dbReference>
<evidence type="ECO:0000259" key="1">
    <source>
        <dbReference type="Pfam" id="PF08291"/>
    </source>
</evidence>
<name>A0A5M9HDS4_9SPHI</name>
<dbReference type="Proteomes" id="UP000322918">
    <property type="component" value="Unassembled WGS sequence"/>
</dbReference>
<evidence type="ECO:0000313" key="3">
    <source>
        <dbReference type="Proteomes" id="UP000322918"/>
    </source>
</evidence>
<reference evidence="2 3" key="1">
    <citation type="submission" date="2019-09" db="EMBL/GenBank/DDBJ databases">
        <title>Pararcticibacter amylolyticus gen. nov., sp. nov., isolated from a rottenly hemp rope, and reclassification of Pedobacter tournemirensis as Pararcticibacter tournemirensis comb. nov.</title>
        <authorList>
            <person name="Cai Y."/>
        </authorList>
    </citation>
    <scope>NUCLEOTIDE SEQUENCE [LARGE SCALE GENOMIC DNA]</scope>
    <source>
        <strain evidence="2 3">TF5-37.2-LB10</strain>
    </source>
</reference>
<dbReference type="EMBL" id="VWNE01000010">
    <property type="protein sequence ID" value="KAA8483761.1"/>
    <property type="molecule type" value="Genomic_DNA"/>
</dbReference>
<accession>A0A5M9HDS4</accession>
<keyword evidence="3" id="KW-1185">Reference proteome</keyword>
<dbReference type="AlphaFoldDB" id="A0A5M9HDS4"/>